<comment type="function">
    <text evidence="11">Catalyzes the ATP-dependent dehydration of threonylcarbamoyladenosine at position 37 (t(6)A37) to form cyclic t(6)A37 (ct(6)A37) in tRNAs that read codons beginning with adenine.</text>
</comment>
<reference evidence="14 15" key="1">
    <citation type="submission" date="2016-04" db="EMBL/GenBank/DDBJ databases">
        <title>Evolutionary innovation and constraint leading to complex multicellularity in the Ascomycota.</title>
        <authorList>
            <person name="Cisse O."/>
            <person name="Nguyen A."/>
            <person name="Hewitt D.A."/>
            <person name="Jedd G."/>
            <person name="Stajich J.E."/>
        </authorList>
    </citation>
    <scope>NUCLEOTIDE SEQUENCE [LARGE SCALE GENOMIC DNA]</scope>
    <source>
        <strain evidence="14 15">DAH-3</strain>
    </source>
</reference>
<evidence type="ECO:0000259" key="13">
    <source>
        <dbReference type="Pfam" id="PF00899"/>
    </source>
</evidence>
<dbReference type="InterPro" id="IPR045886">
    <property type="entry name" value="ThiF/MoeB/HesA"/>
</dbReference>
<evidence type="ECO:0000256" key="10">
    <source>
        <dbReference type="ARBA" id="ARBA00023136"/>
    </source>
</evidence>
<dbReference type="GO" id="GO:0061503">
    <property type="term" value="F:tRNA threonylcarbamoyladenosine dehydratase"/>
    <property type="evidence" value="ECO:0007669"/>
    <property type="project" value="TreeGrafter"/>
</dbReference>
<evidence type="ECO:0000256" key="12">
    <source>
        <dbReference type="SAM" id="Phobius"/>
    </source>
</evidence>
<dbReference type="SUPFAM" id="SSF69572">
    <property type="entry name" value="Activating enzymes of the ubiquitin-like proteins"/>
    <property type="match status" value="1"/>
</dbReference>
<evidence type="ECO:0000256" key="8">
    <source>
        <dbReference type="ARBA" id="ARBA00022989"/>
    </source>
</evidence>
<comment type="subcellular location">
    <subcellularLocation>
        <location evidence="1">Mitochondrion outer membrane</location>
        <topology evidence="1">Multi-pass membrane protein</topology>
    </subcellularLocation>
</comment>
<dbReference type="EMBL" id="LXFE01000314">
    <property type="protein sequence ID" value="OLL25804.1"/>
    <property type="molecule type" value="Genomic_DNA"/>
</dbReference>
<proteinExistence type="inferred from homology"/>
<dbReference type="GO" id="GO:0005741">
    <property type="term" value="C:mitochondrial outer membrane"/>
    <property type="evidence" value="ECO:0007669"/>
    <property type="project" value="UniProtKB-SubCell"/>
</dbReference>
<dbReference type="OMA" id="GSWVVTM"/>
<evidence type="ECO:0000313" key="15">
    <source>
        <dbReference type="Proteomes" id="UP000186594"/>
    </source>
</evidence>
<dbReference type="InterPro" id="IPR035985">
    <property type="entry name" value="Ubiquitin-activating_enz"/>
</dbReference>
<evidence type="ECO:0000256" key="4">
    <source>
        <dbReference type="ARBA" id="ARBA00022692"/>
    </source>
</evidence>
<dbReference type="STRING" id="1198029.A0A1U7LT28"/>
<dbReference type="GO" id="GO:0016887">
    <property type="term" value="F:ATP hydrolysis activity"/>
    <property type="evidence" value="ECO:0007669"/>
    <property type="project" value="UniProtKB-ARBA"/>
</dbReference>
<dbReference type="OrthoDB" id="10265862at2759"/>
<organism evidence="14 15">
    <name type="scientific">Neolecta irregularis (strain DAH-3)</name>
    <dbReference type="NCBI Taxonomy" id="1198029"/>
    <lineage>
        <taxon>Eukaryota</taxon>
        <taxon>Fungi</taxon>
        <taxon>Dikarya</taxon>
        <taxon>Ascomycota</taxon>
        <taxon>Taphrinomycotina</taxon>
        <taxon>Neolectales</taxon>
        <taxon>Neolectaceae</taxon>
        <taxon>Neolecta</taxon>
    </lineage>
</organism>
<comment type="caution">
    <text evidence="14">The sequence shown here is derived from an EMBL/GenBank/DDBJ whole genome shotgun (WGS) entry which is preliminary data.</text>
</comment>
<evidence type="ECO:0000256" key="3">
    <source>
        <dbReference type="ARBA" id="ARBA00022598"/>
    </source>
</evidence>
<dbReference type="Gene3D" id="3.40.50.720">
    <property type="entry name" value="NAD(P)-binding Rossmann-like Domain"/>
    <property type="match status" value="1"/>
</dbReference>
<feature type="domain" description="THIF-type NAD/FAD binding fold" evidence="13">
    <location>
        <begin position="90"/>
        <end position="363"/>
    </location>
</feature>
<evidence type="ECO:0000256" key="9">
    <source>
        <dbReference type="ARBA" id="ARBA00023128"/>
    </source>
</evidence>
<evidence type="ECO:0000313" key="14">
    <source>
        <dbReference type="EMBL" id="OLL25804.1"/>
    </source>
</evidence>
<evidence type="ECO:0000256" key="1">
    <source>
        <dbReference type="ARBA" id="ARBA00004374"/>
    </source>
</evidence>
<dbReference type="GO" id="GO:0008641">
    <property type="term" value="F:ubiquitin-like modifier activating enzyme activity"/>
    <property type="evidence" value="ECO:0007669"/>
    <property type="project" value="InterPro"/>
</dbReference>
<evidence type="ECO:0000256" key="7">
    <source>
        <dbReference type="ARBA" id="ARBA00022840"/>
    </source>
</evidence>
<keyword evidence="7" id="KW-0067">ATP-binding</keyword>
<protein>
    <submittedName>
        <fullName evidence="14">tRNA threonylcarbamoyladenosine dehydratase</fullName>
    </submittedName>
</protein>
<keyword evidence="6" id="KW-1000">Mitochondrion outer membrane</keyword>
<evidence type="ECO:0000256" key="6">
    <source>
        <dbReference type="ARBA" id="ARBA00022787"/>
    </source>
</evidence>
<keyword evidence="8 12" id="KW-1133">Transmembrane helix</keyword>
<keyword evidence="4 12" id="KW-0812">Transmembrane</keyword>
<sequence>MHLTTNLSQFSSAAFSPTGRLIIVALAASSITAASIFAYQGASRRRRTRDLKNSLLKDHFQDAALNSFGGPTPSEPVLTWDESLVNEQLARNIAFLGEEGVAKIRESFVIVVGAGGVGSWAVTMLVRSGVGKLRIIDFDQVTLSSLNRHAVATLEDVGTPKVIALKKHMKEVAPWVNIDARVDLWTKEKAQSLLSDNPTIVLDAIDNIPTKADLLHYCNLHNIDVISAMGSGCKADPTRVQIGDISTTTQDPLSRAIRRKLRILGISSGIPVVYSTEKSGKAALIPLQQEEYEKGQVDELSVLPDFRVRILPVLGPLPGIFGLTMANYVITRIAGYLVDPPIGKNRTKIYDTALYHLRSQERRLFSNDSIPLTLSDVNFLIEEIYRGRSAIPPHHIQKLVLTRWRKEDVVSIRNVVCMTKEEAGRHEVDILQEGKEIEEIYTLDILEIIESRIQEAIEMEKWR</sequence>
<dbReference type="AlphaFoldDB" id="A0A1U7LT28"/>
<evidence type="ECO:0000256" key="11">
    <source>
        <dbReference type="ARBA" id="ARBA00060084"/>
    </source>
</evidence>
<name>A0A1U7LT28_NEOID</name>
<gene>
    <name evidence="14" type="ORF">NEOLI_004533</name>
</gene>
<dbReference type="Proteomes" id="UP000186594">
    <property type="component" value="Unassembled WGS sequence"/>
</dbReference>
<keyword evidence="15" id="KW-1185">Reference proteome</keyword>
<evidence type="ECO:0000256" key="2">
    <source>
        <dbReference type="ARBA" id="ARBA00009919"/>
    </source>
</evidence>
<dbReference type="GO" id="GO:0061504">
    <property type="term" value="P:cyclic threonylcarbamoyladenosine biosynthetic process"/>
    <property type="evidence" value="ECO:0007669"/>
    <property type="project" value="TreeGrafter"/>
</dbReference>
<dbReference type="Pfam" id="PF00899">
    <property type="entry name" value="ThiF"/>
    <property type="match status" value="1"/>
</dbReference>
<feature type="transmembrane region" description="Helical" evidence="12">
    <location>
        <begin position="20"/>
        <end position="39"/>
    </location>
</feature>
<keyword evidence="5" id="KW-0547">Nucleotide-binding</keyword>
<keyword evidence="10 12" id="KW-0472">Membrane</keyword>
<dbReference type="InterPro" id="IPR000594">
    <property type="entry name" value="ThiF_NAD_FAD-bd"/>
</dbReference>
<keyword evidence="9" id="KW-0496">Mitochondrion</keyword>
<dbReference type="PANTHER" id="PTHR43267:SF2">
    <property type="entry name" value="TRNA THREONYLCARBAMOYLADENOSINE DEHYDRATASE 1-RELATED"/>
    <property type="match status" value="1"/>
</dbReference>
<evidence type="ECO:0000256" key="5">
    <source>
        <dbReference type="ARBA" id="ARBA00022741"/>
    </source>
</evidence>
<feature type="transmembrane region" description="Helical" evidence="12">
    <location>
        <begin position="108"/>
        <end position="126"/>
    </location>
</feature>
<dbReference type="PANTHER" id="PTHR43267">
    <property type="entry name" value="TRNA THREONYLCARBAMOYLADENOSINE DEHYDRATASE"/>
    <property type="match status" value="1"/>
</dbReference>
<accession>A0A1U7LT28</accession>
<keyword evidence="3" id="KW-0436">Ligase</keyword>
<dbReference type="GO" id="GO:0005524">
    <property type="term" value="F:ATP binding"/>
    <property type="evidence" value="ECO:0007669"/>
    <property type="project" value="UniProtKB-KW"/>
</dbReference>
<dbReference type="FunFam" id="3.40.50.720:FF:000125">
    <property type="entry name" value="tRNA threonylcarbamoyladenosine dehydratase 2-like"/>
    <property type="match status" value="1"/>
</dbReference>
<comment type="similarity">
    <text evidence="2">Belongs to the HesA/MoeB/ThiF family.</text>
</comment>
<dbReference type="CDD" id="cd00755">
    <property type="entry name" value="YgdL_like"/>
    <property type="match status" value="1"/>
</dbReference>